<evidence type="ECO:0000313" key="2">
    <source>
        <dbReference type="EMBL" id="GIQ81352.1"/>
    </source>
</evidence>
<proteinExistence type="predicted"/>
<dbReference type="Proteomes" id="UP000265618">
    <property type="component" value="Unassembled WGS sequence"/>
</dbReference>
<accession>A0A9K3CS13</accession>
<protein>
    <submittedName>
        <fullName evidence="2">Uncharacterized protein</fullName>
    </submittedName>
</protein>
<feature type="compositionally biased region" description="Basic and acidic residues" evidence="1">
    <location>
        <begin position="50"/>
        <end position="59"/>
    </location>
</feature>
<reference evidence="2 3" key="1">
    <citation type="journal article" date="2018" name="PLoS ONE">
        <title>The draft genome of Kipferlia bialata reveals reductive genome evolution in fornicate parasites.</title>
        <authorList>
            <person name="Tanifuji G."/>
            <person name="Takabayashi S."/>
            <person name="Kume K."/>
            <person name="Takagi M."/>
            <person name="Nakayama T."/>
            <person name="Kamikawa R."/>
            <person name="Inagaki Y."/>
            <person name="Hashimoto T."/>
        </authorList>
    </citation>
    <scope>NUCLEOTIDE SEQUENCE [LARGE SCALE GENOMIC DNA]</scope>
    <source>
        <strain evidence="2">NY0173</strain>
    </source>
</reference>
<dbReference type="EMBL" id="BDIP01000368">
    <property type="protein sequence ID" value="GIQ81352.1"/>
    <property type="molecule type" value="Genomic_DNA"/>
</dbReference>
<feature type="region of interest" description="Disordered" evidence="1">
    <location>
        <begin position="1"/>
        <end position="59"/>
    </location>
</feature>
<dbReference type="AlphaFoldDB" id="A0A9K3CS13"/>
<sequence>MSPVMSSGADGTDGLGVSEADATPLHTQPHMDDVTDDSQGSGPTSALEQRVQEYRQRARREMDDVLDSLMAEIARGRERERLGREREASLTAQLEECTCAKASLEAEVIQLRQGLVDTKAQAERDMAALVESVQAEAAKLCQIQNQWIEEQQHKTEACRDRTRALQRQSEAITAELEAKRPEIEARRLRFHERMAEMRRRREAQRQDGCCD</sequence>
<comment type="caution">
    <text evidence="2">The sequence shown here is derived from an EMBL/GenBank/DDBJ whole genome shotgun (WGS) entry which is preliminary data.</text>
</comment>
<organism evidence="2 3">
    <name type="scientific">Kipferlia bialata</name>
    <dbReference type="NCBI Taxonomy" id="797122"/>
    <lineage>
        <taxon>Eukaryota</taxon>
        <taxon>Metamonada</taxon>
        <taxon>Carpediemonas-like organisms</taxon>
        <taxon>Kipferlia</taxon>
    </lineage>
</organism>
<keyword evidence="3" id="KW-1185">Reference proteome</keyword>
<name>A0A9K3CS13_9EUKA</name>
<evidence type="ECO:0000256" key="1">
    <source>
        <dbReference type="SAM" id="MobiDB-lite"/>
    </source>
</evidence>
<gene>
    <name evidence="2" type="ORF">KIPB_002299</name>
</gene>
<feature type="compositionally biased region" description="Polar residues" evidence="1">
    <location>
        <begin position="37"/>
        <end position="47"/>
    </location>
</feature>
<evidence type="ECO:0000313" key="3">
    <source>
        <dbReference type="Proteomes" id="UP000265618"/>
    </source>
</evidence>